<dbReference type="Gene3D" id="2.40.160.10">
    <property type="entry name" value="Porin"/>
    <property type="match status" value="1"/>
</dbReference>
<keyword evidence="1" id="KW-0732">Signal</keyword>
<evidence type="ECO:0000256" key="1">
    <source>
        <dbReference type="SAM" id="SignalP"/>
    </source>
</evidence>
<feature type="signal peptide" evidence="1">
    <location>
        <begin position="1"/>
        <end position="29"/>
    </location>
</feature>
<feature type="chain" id="PRO_5001582076" description="Porin" evidence="1">
    <location>
        <begin position="30"/>
        <end position="442"/>
    </location>
</feature>
<evidence type="ECO:0008006" key="4">
    <source>
        <dbReference type="Google" id="ProtNLM"/>
    </source>
</evidence>
<accession>A0A059ZYD6</accession>
<dbReference type="RefSeq" id="WP_004873267.1">
    <property type="nucleotide sequence ID" value="NZ_CP005986.1"/>
</dbReference>
<dbReference type="EMBL" id="CP005986">
    <property type="protein sequence ID" value="AIA56473.1"/>
    <property type="molecule type" value="Genomic_DNA"/>
</dbReference>
<dbReference type="KEGG" id="acz:Acaty_c2635"/>
<protein>
    <recommendedName>
        <fullName evidence="4">Porin</fullName>
    </recommendedName>
</protein>
<evidence type="ECO:0000313" key="2">
    <source>
        <dbReference type="EMBL" id="AIA56473.1"/>
    </source>
</evidence>
<organism evidence="2 3">
    <name type="scientific">Acidithiobacillus caldus (strain ATCC 51756 / DSM 8584 / KU)</name>
    <dbReference type="NCBI Taxonomy" id="637389"/>
    <lineage>
        <taxon>Bacteria</taxon>
        <taxon>Pseudomonadati</taxon>
        <taxon>Pseudomonadota</taxon>
        <taxon>Acidithiobacillia</taxon>
        <taxon>Acidithiobacillales</taxon>
        <taxon>Acidithiobacillaceae</taxon>
        <taxon>Acidithiobacillus</taxon>
    </lineage>
</organism>
<gene>
    <name evidence="2" type="ORF">Acaty_c2635</name>
</gene>
<dbReference type="AlphaFoldDB" id="A0A059ZYD6"/>
<dbReference type="eggNOG" id="COG3746">
    <property type="taxonomic scope" value="Bacteria"/>
</dbReference>
<proteinExistence type="predicted"/>
<dbReference type="InterPro" id="IPR023614">
    <property type="entry name" value="Porin_dom_sf"/>
</dbReference>
<evidence type="ECO:0000313" key="3">
    <source>
        <dbReference type="Proteomes" id="UP000005522"/>
    </source>
</evidence>
<dbReference type="Proteomes" id="UP000005522">
    <property type="component" value="Chromosome"/>
</dbReference>
<sequence length="442" mass="49099">MHRIKRKGHIQSILPVTLAALAWMPLAQAANWFALQGVSPPTAPLFGVSGFIEPSLYAQSGTEDGLYHQIPNINLVGPNFSQSTTAQILRARIMLRGNINHHISYFFGGEFGNNGFTNIRGKYQPGLIDGHFTFSYIPGARVEVGLIRAPSTEGAMQGFMSYNYVISPTVVTQLMNQTMYDSGKPYKPVPTLGGNYLVPGSDTLGINGFRYPGVMLFDWFRHGPWEFTYGAMVGMYGSVAAGNQSNSPMEAARLQLAYVLGGKGPFRSDIQGGIWYQHAQPLLDGQSYNMDRYGVDLQYLQGYMQPWGRQLRFEYIRGSGWIDAPAAFSNAPGLAAPLTNTQLYPGQENRAWGYMAEVGLFFSHHIEANLRYDYYNRLPNNPAQNRIFKTFAIGLQYHFTPLTKVMAGYYFRTLNVPHPNPVSASVANAVDNVFAMQAMIAF</sequence>
<dbReference type="HOGENOM" id="CLU_051655_0_0_6"/>
<name>A0A059ZYD6_ACICK</name>
<reference evidence="2 3" key="1">
    <citation type="journal article" date="2009" name="J. Bacteriol.">
        <title>Draft genome sequence of the extremely acidophilic bacterium Acidithiobacillus caldus ATCC 51756 reveals metabolic versatility in the genus Acidithiobacillus.</title>
        <authorList>
            <person name="Valdes J."/>
            <person name="Quatrini R."/>
            <person name="Hallberg K."/>
            <person name="Dopson M."/>
            <person name="Valenzuela P.D."/>
            <person name="Holmes D.S."/>
        </authorList>
    </citation>
    <scope>NUCLEOTIDE SEQUENCE [LARGE SCALE GENOMIC DNA]</scope>
    <source>
        <strain evidence="3">ATCC 51756 / DSM 8584 / KU</strain>
    </source>
</reference>